<dbReference type="GO" id="GO:0008033">
    <property type="term" value="P:tRNA processing"/>
    <property type="evidence" value="ECO:0007669"/>
    <property type="project" value="UniProtKB-KW"/>
</dbReference>
<dbReference type="Pfam" id="PF00814">
    <property type="entry name" value="TsaD"/>
    <property type="match status" value="1"/>
</dbReference>
<dbReference type="InterPro" id="IPR000905">
    <property type="entry name" value="Gcp-like_dom"/>
</dbReference>
<keyword evidence="4" id="KW-0819">tRNA processing</keyword>
<dbReference type="SUPFAM" id="SSF53067">
    <property type="entry name" value="Actin-like ATPase domain"/>
    <property type="match status" value="1"/>
</dbReference>
<dbReference type="FunFam" id="3.30.420.40:FF:000083">
    <property type="entry name" value="Probable tRNA N6-adenosine threonylcarbamoyltransferase, mitochondrial"/>
    <property type="match status" value="1"/>
</dbReference>
<evidence type="ECO:0000313" key="12">
    <source>
        <dbReference type="Ensembl" id="ENSXCOP00000021601.1"/>
    </source>
</evidence>
<dbReference type="Gene3D" id="3.30.420.40">
    <property type="match status" value="2"/>
</dbReference>
<evidence type="ECO:0000256" key="5">
    <source>
        <dbReference type="ARBA" id="ARBA00022723"/>
    </source>
</evidence>
<keyword evidence="3" id="KW-0808">Transferase</keyword>
<evidence type="ECO:0000256" key="3">
    <source>
        <dbReference type="ARBA" id="ARBA00022679"/>
    </source>
</evidence>
<evidence type="ECO:0000256" key="4">
    <source>
        <dbReference type="ARBA" id="ARBA00022694"/>
    </source>
</evidence>
<keyword evidence="8" id="KW-0012">Acyltransferase</keyword>
<dbReference type="PANTHER" id="PTHR11735:SF6">
    <property type="entry name" value="TRNA N6-ADENOSINE THREONYLCARBAMOYLTRANSFERASE, MITOCHONDRIAL"/>
    <property type="match status" value="1"/>
</dbReference>
<keyword evidence="7" id="KW-0496">Mitochondrion</keyword>
<dbReference type="CDD" id="cd24134">
    <property type="entry name" value="ASKHA_NBD_OSGEPL1_QRI7_euk"/>
    <property type="match status" value="1"/>
</dbReference>
<reference evidence="12" key="1">
    <citation type="submission" date="2025-08" db="UniProtKB">
        <authorList>
            <consortium name="Ensembl"/>
        </authorList>
    </citation>
    <scope>IDENTIFICATION</scope>
</reference>
<evidence type="ECO:0000256" key="8">
    <source>
        <dbReference type="ARBA" id="ARBA00023315"/>
    </source>
</evidence>
<evidence type="ECO:0000259" key="11">
    <source>
        <dbReference type="Pfam" id="PF00814"/>
    </source>
</evidence>
<keyword evidence="5" id="KW-0479">Metal-binding</keyword>
<comment type="catalytic activity">
    <reaction evidence="9">
        <text>L-threonylcarbamoyladenylate + adenosine(37) in tRNA = N(6)-L-threonylcarbamoyladenosine(37) in tRNA + AMP + H(+)</text>
        <dbReference type="Rhea" id="RHEA:37059"/>
        <dbReference type="Rhea" id="RHEA-COMP:10162"/>
        <dbReference type="Rhea" id="RHEA-COMP:10163"/>
        <dbReference type="ChEBI" id="CHEBI:15378"/>
        <dbReference type="ChEBI" id="CHEBI:73682"/>
        <dbReference type="ChEBI" id="CHEBI:74411"/>
        <dbReference type="ChEBI" id="CHEBI:74418"/>
        <dbReference type="ChEBI" id="CHEBI:456215"/>
        <dbReference type="EC" id="2.3.1.234"/>
    </reaction>
</comment>
<accession>A0A3B5MKD4</accession>
<evidence type="ECO:0000256" key="7">
    <source>
        <dbReference type="ARBA" id="ARBA00023128"/>
    </source>
</evidence>
<dbReference type="STRING" id="32473.ENSXCOP00000021601"/>
<keyword evidence="6" id="KW-0809">Transit peptide</keyword>
<reference evidence="12" key="2">
    <citation type="submission" date="2025-09" db="UniProtKB">
        <authorList>
            <consortium name="Ensembl"/>
        </authorList>
    </citation>
    <scope>IDENTIFICATION</scope>
</reference>
<dbReference type="GO" id="GO:0061711">
    <property type="term" value="F:tRNA N(6)-L-threonylcarbamoyladenine synthase activity"/>
    <property type="evidence" value="ECO:0007669"/>
    <property type="project" value="UniProtKB-EC"/>
</dbReference>
<comment type="subcellular location">
    <subcellularLocation>
        <location evidence="1">Mitochondrion</location>
    </subcellularLocation>
</comment>
<dbReference type="EC" id="2.3.1.234" evidence="2"/>
<feature type="domain" description="Gcp-like" evidence="11">
    <location>
        <begin position="45"/>
        <end position="327"/>
    </location>
</feature>
<dbReference type="AlphaFoldDB" id="A0A3B5MKD4"/>
<keyword evidence="13" id="KW-1185">Reference proteome</keyword>
<dbReference type="PRINTS" id="PR00789">
    <property type="entry name" value="OSIALOPTASE"/>
</dbReference>
<evidence type="ECO:0000256" key="2">
    <source>
        <dbReference type="ARBA" id="ARBA00012156"/>
    </source>
</evidence>
<evidence type="ECO:0000256" key="1">
    <source>
        <dbReference type="ARBA" id="ARBA00004173"/>
    </source>
</evidence>
<dbReference type="InterPro" id="IPR017861">
    <property type="entry name" value="KAE1/TsaD"/>
</dbReference>
<feature type="region of interest" description="Disordered" evidence="10">
    <location>
        <begin position="189"/>
        <end position="209"/>
    </location>
</feature>
<evidence type="ECO:0000256" key="9">
    <source>
        <dbReference type="ARBA" id="ARBA00048117"/>
    </source>
</evidence>
<protein>
    <recommendedName>
        <fullName evidence="2">N(6)-L-threonylcarbamoyladenine synthase</fullName>
        <ecNumber evidence="2">2.3.1.234</ecNumber>
    </recommendedName>
</protein>
<dbReference type="GO" id="GO:0046872">
    <property type="term" value="F:metal ion binding"/>
    <property type="evidence" value="ECO:0007669"/>
    <property type="project" value="UniProtKB-KW"/>
</dbReference>
<evidence type="ECO:0000256" key="6">
    <source>
        <dbReference type="ARBA" id="ARBA00022946"/>
    </source>
</evidence>
<evidence type="ECO:0000313" key="13">
    <source>
        <dbReference type="Proteomes" id="UP000261380"/>
    </source>
</evidence>
<dbReference type="GO" id="GO:0005739">
    <property type="term" value="C:mitochondrion"/>
    <property type="evidence" value="ECO:0007669"/>
    <property type="project" value="UniProtKB-SubCell"/>
</dbReference>
<dbReference type="InterPro" id="IPR043129">
    <property type="entry name" value="ATPase_NBD"/>
</dbReference>
<sequence length="378" mass="40083">DTSSCGPGLVLSWSGSKAFRSRLVLGIETSCDETGAAVMDETGAILGESLHSQKEVHLRTGGIIPTVAQALHRGNIERVVQEALDRSGVAPAQLGAVAATVKPGLALSLAVGLSFSQRFVRHHNKPFIPVHHMEAHALTVRMLQPLHFPFLVLLVSGGHALLAVARGVDDFLLLGRSLDEAPGDTLDKVGSASGRRWDKRPTAASPSPGCGTRKVGRFVDFLCSFSLPDHSDPFAGVEEGTVLSCVNDIAAATQHTVASHLAKRTHRAVLFCRANRLLPSQNPTLSGGVASNQYIRKALAVVAEVTGLRLLCPPARFCTHNGAMVAWNGVERLREGTGILAPEVEVSYEPRAPLGVDITAEVRAAAIRPPPIRIKIPA</sequence>
<proteinExistence type="predicted"/>
<dbReference type="PANTHER" id="PTHR11735">
    <property type="entry name" value="TRNA N6-ADENOSINE THREONYLCARBAMOYLTRANSFERASE"/>
    <property type="match status" value="1"/>
</dbReference>
<dbReference type="GeneTree" id="ENSGT00940000153744"/>
<name>A0A3B5MKD4_9TELE</name>
<dbReference type="Ensembl" id="ENSXCOT00000021865.1">
    <property type="protein sequence ID" value="ENSXCOP00000021601.1"/>
    <property type="gene ID" value="ENSXCOG00000016153.1"/>
</dbReference>
<evidence type="ECO:0000256" key="10">
    <source>
        <dbReference type="SAM" id="MobiDB-lite"/>
    </source>
</evidence>
<dbReference type="Proteomes" id="UP000261380">
    <property type="component" value="Unplaced"/>
</dbReference>
<organism evidence="12 13">
    <name type="scientific">Xiphophorus couchianus</name>
    <name type="common">Monterrey platyfish</name>
    <dbReference type="NCBI Taxonomy" id="32473"/>
    <lineage>
        <taxon>Eukaryota</taxon>
        <taxon>Metazoa</taxon>
        <taxon>Chordata</taxon>
        <taxon>Craniata</taxon>
        <taxon>Vertebrata</taxon>
        <taxon>Euteleostomi</taxon>
        <taxon>Actinopterygii</taxon>
        <taxon>Neopterygii</taxon>
        <taxon>Teleostei</taxon>
        <taxon>Neoteleostei</taxon>
        <taxon>Acanthomorphata</taxon>
        <taxon>Ovalentaria</taxon>
        <taxon>Atherinomorphae</taxon>
        <taxon>Cyprinodontiformes</taxon>
        <taxon>Poeciliidae</taxon>
        <taxon>Poeciliinae</taxon>
        <taxon>Xiphophorus</taxon>
    </lineage>
</organism>